<reference evidence="2 3" key="1">
    <citation type="submission" date="2011-11" db="EMBL/GenBank/DDBJ databases">
        <title>The Genome Sequence of Myroides odoratimimus CIP 101113.</title>
        <authorList>
            <person name="Earl A."/>
            <person name="Ward D."/>
            <person name="Feldgarden M."/>
            <person name="Gevers D."/>
            <person name="Huys G."/>
            <person name="Young S.K."/>
            <person name="Zeng Q."/>
            <person name="Gargeya S."/>
            <person name="Fitzgerald M."/>
            <person name="Haas B."/>
            <person name="Abouelleil A."/>
            <person name="Alvarado L."/>
            <person name="Arachchi H.M."/>
            <person name="Berlin A."/>
            <person name="Brown A."/>
            <person name="Chapman S.B."/>
            <person name="Chen Z."/>
            <person name="Dunbar C."/>
            <person name="Freedman E."/>
            <person name="Gearin G."/>
            <person name="Goldberg J."/>
            <person name="Griggs A."/>
            <person name="Gujja S."/>
            <person name="Heiman D."/>
            <person name="Howarth C."/>
            <person name="Larson L."/>
            <person name="Lui A."/>
            <person name="MacDonald P.J.P."/>
            <person name="Montmayeur A."/>
            <person name="Murphy C."/>
            <person name="Neiman D."/>
            <person name="Pearson M."/>
            <person name="Priest M."/>
            <person name="Roberts A."/>
            <person name="Saif S."/>
            <person name="Shea T."/>
            <person name="Shenoy N."/>
            <person name="Sisk P."/>
            <person name="Stolte C."/>
            <person name="Sykes S."/>
            <person name="Wortman J."/>
            <person name="Nusbaum C."/>
            <person name="Birren B."/>
        </authorList>
    </citation>
    <scope>NUCLEOTIDE SEQUENCE [LARGE SCALE GENOMIC DNA]</scope>
    <source>
        <strain evidence="2 3">CIP 101113</strain>
    </source>
</reference>
<dbReference type="EMBL" id="AGEE01000020">
    <property type="protein sequence ID" value="EHO11643.1"/>
    <property type="molecule type" value="Genomic_DNA"/>
</dbReference>
<sequence length="36" mass="4284">MKPLTHKKKALPIQIMLLKIVFYLLRLDYSLLNKAE</sequence>
<comment type="caution">
    <text evidence="2">The sequence shown here is derived from an EMBL/GenBank/DDBJ whole genome shotgun (WGS) entry which is preliminary data.</text>
</comment>
<gene>
    <name evidence="2" type="ORF">HMPREF9715_01992</name>
</gene>
<evidence type="ECO:0000313" key="3">
    <source>
        <dbReference type="Proteomes" id="UP000004834"/>
    </source>
</evidence>
<dbReference type="Proteomes" id="UP000004834">
    <property type="component" value="Unassembled WGS sequence"/>
</dbReference>
<dbReference type="AlphaFoldDB" id="A0AAV3F2B6"/>
<organism evidence="2 3">
    <name type="scientific">Myroides odoratimimus CIP 101113</name>
    <dbReference type="NCBI Taxonomy" id="883154"/>
    <lineage>
        <taxon>Bacteria</taxon>
        <taxon>Pseudomonadati</taxon>
        <taxon>Bacteroidota</taxon>
        <taxon>Flavobacteriia</taxon>
        <taxon>Flavobacteriales</taxon>
        <taxon>Flavobacteriaceae</taxon>
        <taxon>Myroides</taxon>
    </lineage>
</organism>
<evidence type="ECO:0000256" key="1">
    <source>
        <dbReference type="SAM" id="Phobius"/>
    </source>
</evidence>
<keyword evidence="1" id="KW-0472">Membrane</keyword>
<keyword evidence="1" id="KW-0812">Transmembrane</keyword>
<name>A0AAV3F2B6_9FLAO</name>
<feature type="transmembrane region" description="Helical" evidence="1">
    <location>
        <begin position="12"/>
        <end position="32"/>
    </location>
</feature>
<keyword evidence="1" id="KW-1133">Transmembrane helix</keyword>
<accession>A0AAV3F2B6</accession>
<protein>
    <submittedName>
        <fullName evidence="2">Uncharacterized protein</fullName>
    </submittedName>
</protein>
<proteinExistence type="predicted"/>
<evidence type="ECO:0000313" key="2">
    <source>
        <dbReference type="EMBL" id="EHO11643.1"/>
    </source>
</evidence>